<name>A0A840N8F7_9PSEU</name>
<comment type="caution">
    <text evidence="1">The sequence shown here is derived from an EMBL/GenBank/DDBJ whole genome shotgun (WGS) entry which is preliminary data.</text>
</comment>
<dbReference type="AlphaFoldDB" id="A0A840N8F7"/>
<sequence length="77" mass="7980">MSRLSSRKRITIALVGLIALVVIGWFVQQGTTGHRSATPVDGGGTLVWQAVPVLPDSSVSAVPWRAFALPGPSASLA</sequence>
<protein>
    <submittedName>
        <fullName evidence="1">Uncharacterized protein</fullName>
    </submittedName>
</protein>
<organism evidence="1 2">
    <name type="scientific">Saccharopolyspora gloriosae</name>
    <dbReference type="NCBI Taxonomy" id="455344"/>
    <lineage>
        <taxon>Bacteria</taxon>
        <taxon>Bacillati</taxon>
        <taxon>Actinomycetota</taxon>
        <taxon>Actinomycetes</taxon>
        <taxon>Pseudonocardiales</taxon>
        <taxon>Pseudonocardiaceae</taxon>
        <taxon>Saccharopolyspora</taxon>
    </lineage>
</organism>
<evidence type="ECO:0000313" key="2">
    <source>
        <dbReference type="Proteomes" id="UP000580474"/>
    </source>
</evidence>
<dbReference type="Proteomes" id="UP000580474">
    <property type="component" value="Unassembled WGS sequence"/>
</dbReference>
<evidence type="ECO:0000313" key="1">
    <source>
        <dbReference type="EMBL" id="MBB5067914.1"/>
    </source>
</evidence>
<reference evidence="1 2" key="1">
    <citation type="submission" date="2020-08" db="EMBL/GenBank/DDBJ databases">
        <title>Sequencing the genomes of 1000 actinobacteria strains.</title>
        <authorList>
            <person name="Klenk H.-P."/>
        </authorList>
    </citation>
    <scope>NUCLEOTIDE SEQUENCE [LARGE SCALE GENOMIC DNA]</scope>
    <source>
        <strain evidence="1 2">DSM 45582</strain>
    </source>
</reference>
<keyword evidence="2" id="KW-1185">Reference proteome</keyword>
<gene>
    <name evidence="1" type="ORF">BJ969_001002</name>
</gene>
<dbReference type="RefSeq" id="WP_246456683.1">
    <property type="nucleotide sequence ID" value="NZ_JACHIV010000001.1"/>
</dbReference>
<dbReference type="EMBL" id="JACHIV010000001">
    <property type="protein sequence ID" value="MBB5067914.1"/>
    <property type="molecule type" value="Genomic_DNA"/>
</dbReference>
<proteinExistence type="predicted"/>
<accession>A0A840N8F7</accession>